<organism evidence="2 3">
    <name type="scientific">Arthrobacter cavernae</name>
    <dbReference type="NCBI Taxonomy" id="2817681"/>
    <lineage>
        <taxon>Bacteria</taxon>
        <taxon>Bacillati</taxon>
        <taxon>Actinomycetota</taxon>
        <taxon>Actinomycetes</taxon>
        <taxon>Micrococcales</taxon>
        <taxon>Micrococcaceae</taxon>
        <taxon>Arthrobacter</taxon>
    </lineage>
</organism>
<feature type="transmembrane region" description="Helical" evidence="1">
    <location>
        <begin position="51"/>
        <end position="74"/>
    </location>
</feature>
<dbReference type="AlphaFoldDB" id="A0A939HHD6"/>
<feature type="transmembrane region" description="Helical" evidence="1">
    <location>
        <begin position="12"/>
        <end position="30"/>
    </location>
</feature>
<evidence type="ECO:0000256" key="1">
    <source>
        <dbReference type="SAM" id="Phobius"/>
    </source>
</evidence>
<reference evidence="2" key="1">
    <citation type="submission" date="2021-03" db="EMBL/GenBank/DDBJ databases">
        <title>A new species, PO-11, isolated from a karst cave deposit.</title>
        <authorList>
            <person name="Zhaoxiaoyong W."/>
        </authorList>
    </citation>
    <scope>NUCLEOTIDE SEQUENCE</scope>
    <source>
        <strain evidence="2">PO-11</strain>
    </source>
</reference>
<proteinExistence type="predicted"/>
<dbReference type="Proteomes" id="UP000664164">
    <property type="component" value="Unassembled WGS sequence"/>
</dbReference>
<comment type="caution">
    <text evidence="2">The sequence shown here is derived from an EMBL/GenBank/DDBJ whole genome shotgun (WGS) entry which is preliminary data.</text>
</comment>
<protein>
    <submittedName>
        <fullName evidence="2">Uncharacterized protein</fullName>
    </submittedName>
</protein>
<name>A0A939HHD6_9MICC</name>
<accession>A0A939HHD6</accession>
<feature type="transmembrane region" description="Helical" evidence="1">
    <location>
        <begin position="86"/>
        <end position="105"/>
    </location>
</feature>
<gene>
    <name evidence="2" type="ORF">J1902_10985</name>
</gene>
<evidence type="ECO:0000313" key="2">
    <source>
        <dbReference type="EMBL" id="MBO1268495.1"/>
    </source>
</evidence>
<feature type="transmembrane region" description="Helical" evidence="1">
    <location>
        <begin position="125"/>
        <end position="144"/>
    </location>
</feature>
<dbReference type="EMBL" id="JAFNLL010000025">
    <property type="protein sequence ID" value="MBO1268495.1"/>
    <property type="molecule type" value="Genomic_DNA"/>
</dbReference>
<feature type="transmembrane region" description="Helical" evidence="1">
    <location>
        <begin position="150"/>
        <end position="169"/>
    </location>
</feature>
<keyword evidence="3" id="KW-1185">Reference proteome</keyword>
<keyword evidence="1" id="KW-0472">Membrane</keyword>
<keyword evidence="1" id="KW-1133">Transmembrane helix</keyword>
<keyword evidence="1" id="KW-0812">Transmembrane</keyword>
<dbReference type="RefSeq" id="WP_207616297.1">
    <property type="nucleotide sequence ID" value="NZ_JAFNLL010000025.1"/>
</dbReference>
<sequence length="196" mass="20066">MHGAQGGTLNRPAAAVVAGAVLWGVGISPAQRVYLRQDPAARLAILDKSGWRWVAGQHLAAVGTAVVPAAFAGLAAGLPHGKARKLAGLAAASLLAGAPLFVWCLADRASDLERFAHRRGATWPFLAYSWLHVAGLSALAGALACLPAPRAAVIAAAVSVPVFGTVLAINKDIPPFVFYAVEAGVAASLLRRQTGQ</sequence>
<evidence type="ECO:0000313" key="3">
    <source>
        <dbReference type="Proteomes" id="UP000664164"/>
    </source>
</evidence>